<dbReference type="InterPro" id="IPR003439">
    <property type="entry name" value="ABC_transporter-like_ATP-bd"/>
</dbReference>
<dbReference type="FunFam" id="3.40.50.300:FF:000032">
    <property type="entry name" value="Export ABC transporter ATP-binding protein"/>
    <property type="match status" value="1"/>
</dbReference>
<dbReference type="EMBL" id="LNQE01001309">
    <property type="protein sequence ID" value="KUG19258.1"/>
    <property type="molecule type" value="Genomic_DNA"/>
</dbReference>
<evidence type="ECO:0000256" key="2">
    <source>
        <dbReference type="ARBA" id="ARBA00022448"/>
    </source>
</evidence>
<comment type="caution">
    <text evidence="6">The sequence shown here is derived from an EMBL/GenBank/DDBJ whole genome shotgun (WGS) entry which is preliminary data.</text>
</comment>
<dbReference type="InterPro" id="IPR027417">
    <property type="entry name" value="P-loop_NTPase"/>
</dbReference>
<evidence type="ECO:0000256" key="3">
    <source>
        <dbReference type="ARBA" id="ARBA00022741"/>
    </source>
</evidence>
<dbReference type="GO" id="GO:0016887">
    <property type="term" value="F:ATP hydrolysis activity"/>
    <property type="evidence" value="ECO:0007669"/>
    <property type="project" value="InterPro"/>
</dbReference>
<comment type="similarity">
    <text evidence="1">Belongs to the ABC transporter superfamily.</text>
</comment>
<dbReference type="InterPro" id="IPR003593">
    <property type="entry name" value="AAA+_ATPase"/>
</dbReference>
<evidence type="ECO:0000313" key="6">
    <source>
        <dbReference type="EMBL" id="KUG19258.1"/>
    </source>
</evidence>
<dbReference type="SUPFAM" id="SSF52540">
    <property type="entry name" value="P-loop containing nucleoside triphosphate hydrolases"/>
    <property type="match status" value="1"/>
</dbReference>
<gene>
    <name evidence="6" type="ORF">ASZ90_011026</name>
</gene>
<dbReference type="GO" id="GO:0005524">
    <property type="term" value="F:ATP binding"/>
    <property type="evidence" value="ECO:0007669"/>
    <property type="project" value="UniProtKB-KW"/>
</dbReference>
<dbReference type="PANTHER" id="PTHR42798">
    <property type="entry name" value="LIPOPROTEIN-RELEASING SYSTEM ATP-BINDING PROTEIN LOLD"/>
    <property type="match status" value="1"/>
</dbReference>
<keyword evidence="6" id="KW-0131">Cell cycle</keyword>
<keyword evidence="4 6" id="KW-0067">ATP-binding</keyword>
<dbReference type="PROSITE" id="PS50893">
    <property type="entry name" value="ABC_TRANSPORTER_2"/>
    <property type="match status" value="1"/>
</dbReference>
<accession>A0A0W8FEH2</accession>
<reference evidence="6" key="1">
    <citation type="journal article" date="2015" name="Proc. Natl. Acad. Sci. U.S.A.">
        <title>Networks of energetic and metabolic interactions define dynamics in microbial communities.</title>
        <authorList>
            <person name="Embree M."/>
            <person name="Liu J.K."/>
            <person name="Al-Bassam M.M."/>
            <person name="Zengler K."/>
        </authorList>
    </citation>
    <scope>NUCLEOTIDE SEQUENCE</scope>
</reference>
<dbReference type="InterPro" id="IPR017911">
    <property type="entry name" value="MacB-like_ATP-bd"/>
</dbReference>
<keyword evidence="3" id="KW-0547">Nucleotide-binding</keyword>
<dbReference type="Gene3D" id="3.40.50.300">
    <property type="entry name" value="P-loop containing nucleotide triphosphate hydrolases"/>
    <property type="match status" value="1"/>
</dbReference>
<protein>
    <submittedName>
        <fullName evidence="6">Cell division transporter, atp-binding protein ftse</fullName>
    </submittedName>
</protein>
<dbReference type="PROSITE" id="PS00211">
    <property type="entry name" value="ABC_TRANSPORTER_1"/>
    <property type="match status" value="1"/>
</dbReference>
<dbReference type="InterPro" id="IPR017871">
    <property type="entry name" value="ABC_transporter-like_CS"/>
</dbReference>
<dbReference type="Pfam" id="PF00005">
    <property type="entry name" value="ABC_tran"/>
    <property type="match status" value="1"/>
</dbReference>
<proteinExistence type="inferred from homology"/>
<evidence type="ECO:0000256" key="4">
    <source>
        <dbReference type="ARBA" id="ARBA00022840"/>
    </source>
</evidence>
<dbReference type="GO" id="GO:0051301">
    <property type="term" value="P:cell division"/>
    <property type="evidence" value="ECO:0007669"/>
    <property type="project" value="UniProtKB-KW"/>
</dbReference>
<dbReference type="SMART" id="SM00382">
    <property type="entry name" value="AAA"/>
    <property type="match status" value="1"/>
</dbReference>
<dbReference type="PANTHER" id="PTHR42798:SF6">
    <property type="entry name" value="CELL DIVISION ATP-BINDING PROTEIN FTSE"/>
    <property type="match status" value="1"/>
</dbReference>
<keyword evidence="2" id="KW-0813">Transport</keyword>
<evidence type="ECO:0000259" key="5">
    <source>
        <dbReference type="PROSITE" id="PS50893"/>
    </source>
</evidence>
<feature type="domain" description="ABC transporter" evidence="5">
    <location>
        <begin position="4"/>
        <end position="223"/>
    </location>
</feature>
<dbReference type="CDD" id="cd03255">
    <property type="entry name" value="ABC_MJ0796_LolCDE_FtsE"/>
    <property type="match status" value="1"/>
</dbReference>
<evidence type="ECO:0000256" key="1">
    <source>
        <dbReference type="ARBA" id="ARBA00005417"/>
    </source>
</evidence>
<keyword evidence="6" id="KW-0132">Cell division</keyword>
<dbReference type="GO" id="GO:0022857">
    <property type="term" value="F:transmembrane transporter activity"/>
    <property type="evidence" value="ECO:0007669"/>
    <property type="project" value="UniProtKB-ARBA"/>
</dbReference>
<name>A0A0W8FEH2_9ZZZZ</name>
<sequence>MPIISFKDVTKIYPLPAGDVRALNHVSLEIEAGEFVSLMGPSGSGKTTLLNVMGSLDVPTSGEVYINGARISVMDDDELTHLRRDHIGFIFQHFNLIPLLSVVENVEYPMILKTKKGGRACTKRAAEVLHAVGLEDELFTHKSNELSGGQQQRVAIARALVNDPAILLADEPTGNLDTKTGSGIMDLLVQMNEAGKTIVMVTHDPRMAEYSHRIIRIEDGVLI</sequence>
<dbReference type="GO" id="GO:0098796">
    <property type="term" value="C:membrane protein complex"/>
    <property type="evidence" value="ECO:0007669"/>
    <property type="project" value="UniProtKB-ARBA"/>
</dbReference>
<organism evidence="6">
    <name type="scientific">hydrocarbon metagenome</name>
    <dbReference type="NCBI Taxonomy" id="938273"/>
    <lineage>
        <taxon>unclassified sequences</taxon>
        <taxon>metagenomes</taxon>
        <taxon>ecological metagenomes</taxon>
    </lineage>
</organism>
<dbReference type="AlphaFoldDB" id="A0A0W8FEH2"/>